<sequence length="1249" mass="144911">MNNSMNPKKDLLTLLQEEDEPLQKRLKIANIAFKSCDLPLQHKEATLISWLAKNTSENNADVWKCFSDWVTTIHFKNLTRNDIDNKEMSSIVEIIAGERMNPTDDTTETLMVNVTLGIINNVSFQCYFKFNCNVYCNFLTLVMSKIRSLTNLKVFLKKIPLKYISSEDGFVAAFLKDTIHGLINCVKTFKDEDLFALASIIIQKCLFYNNWQPFKAFVDQFFMESEINEQNVAHTMLKYLICGYEKHNIETVTIQYKLIFQTFCTAYEHDCDLKLKFLIILTHVIGLNPGKIIPYKNSNLQVDQCRLSVKKSQMIFFELLNTNNLGFDPNFKITETHLKSFLENIVGEILSTKDMSEVSYKIIKTCIDIDPSIINHLIDEIIISTMKYGGTFHQTSVDASRHPAYSLDNSITTKYLIHTNIEKWNHINMSLFEQEYDLLITIFDIYSKLNGIESLLSKIVEQFCNWCTEKPNVTENHNTKDLTSLNNTLAKAILTKFNHCVETMASWQIINVFKVLFHAMKEVVELTETYENGDSKFYMYVGLLSELLCTFISSIRVAEHTVSSHTMKKTVEALKKLQELLKNFAKRLLSKEHDPHLMRSFLNIAYHWGEIYLMVAYYSSFEYCQLNPPAVPDATACNLTFLHSYLDAQEWCLILERITNFGETPCKTLVHKLSVQKLQAMYLLKDTVTKDAKHDIITSISPHIEDNWVYILSNKFIMNNLLPEMNNQTVIGLSEICVHDFKERLVFWTGGKNLIEKPAVEFFYCSCSQLLLNSISYVCISKINKILLKYHNRQDDNSTNTFMSSKMSAILDEDIFLNRESRKSTDANLKEVLDILNEIYSKGIGENMKRRKEVCANKKYESRILNLLEIFKHFPAMQCNSKLHQIYFMYFSALHHDFQKNIPVTDERLKQNLEMILVGILQHCKLSLTDGVQVNTYLFEILSTFSNWEETFIIAVENIFKNETAIKYAEDFISKLCDNLLDSEHMTCAAIILNVLVKLKKNKTSIDTRIVANKYKQEICSAVLKLIEENNCVTEPLLIGYAHVLKHVVPVEARPENNAMINSLEKYLQKYLDYALTTIDFQKFLNKETQDLHSMSHLILFTTVLQNISKFSIVTKEDTILKIWEAIKDMYNYCSEFEEYGFLSVMIFTHIPNDQFTLITTYLMDSLDMYIEKKNYVSLSRQLHIWEYLICNLNAVKTKICMTAFEYLVLKVTSLFSVKVYDEQLLTSIYNFEKTLIQTNHVSIICDVC</sequence>
<gene>
    <name evidence="2" type="ORF">CALMAC_LOCUS7273</name>
</gene>
<reference evidence="2 3" key="1">
    <citation type="submission" date="2019-01" db="EMBL/GenBank/DDBJ databases">
        <authorList>
            <person name="Sayadi A."/>
        </authorList>
    </citation>
    <scope>NUCLEOTIDE SEQUENCE [LARGE SCALE GENOMIC DNA]</scope>
</reference>
<evidence type="ECO:0000313" key="3">
    <source>
        <dbReference type="Proteomes" id="UP000410492"/>
    </source>
</evidence>
<keyword evidence="3" id="KW-1185">Reference proteome</keyword>
<feature type="non-terminal residue" evidence="2">
    <location>
        <position position="1249"/>
    </location>
</feature>
<protein>
    <submittedName>
        <fullName evidence="2">Uncharacterized protein</fullName>
    </submittedName>
</protein>
<feature type="coiled-coil region" evidence="1">
    <location>
        <begin position="567"/>
        <end position="594"/>
    </location>
</feature>
<dbReference type="EMBL" id="CAACVG010007261">
    <property type="protein sequence ID" value="VEN44511.1"/>
    <property type="molecule type" value="Genomic_DNA"/>
</dbReference>
<dbReference type="GO" id="GO:0042254">
    <property type="term" value="P:ribosome biogenesis"/>
    <property type="evidence" value="ECO:0007669"/>
    <property type="project" value="TreeGrafter"/>
</dbReference>
<dbReference type="AlphaFoldDB" id="A0A653C9B9"/>
<keyword evidence="1" id="KW-0175">Coiled coil</keyword>
<evidence type="ECO:0000313" key="2">
    <source>
        <dbReference type="EMBL" id="VEN44511.1"/>
    </source>
</evidence>
<name>A0A653C9B9_CALMS</name>
<evidence type="ECO:0000256" key="1">
    <source>
        <dbReference type="SAM" id="Coils"/>
    </source>
</evidence>
<dbReference type="InterPro" id="IPR052609">
    <property type="entry name" value="Ribosome_Biogenesis_Reg"/>
</dbReference>
<proteinExistence type="predicted"/>
<dbReference type="PANTHER" id="PTHR15682:SF2">
    <property type="entry name" value="UNHEALTHY RIBOSOME BIOGENESIS PROTEIN 2 HOMOLOG"/>
    <property type="match status" value="1"/>
</dbReference>
<dbReference type="GO" id="GO:0005730">
    <property type="term" value="C:nucleolus"/>
    <property type="evidence" value="ECO:0007669"/>
    <property type="project" value="TreeGrafter"/>
</dbReference>
<accession>A0A653C9B9</accession>
<dbReference type="PANTHER" id="PTHR15682">
    <property type="entry name" value="UNHEALTHY RIBOSOME BIOGENESIS PROTEIN 2 HOMOLOG"/>
    <property type="match status" value="1"/>
</dbReference>
<organism evidence="2 3">
    <name type="scientific">Callosobruchus maculatus</name>
    <name type="common">Southern cowpea weevil</name>
    <name type="synonym">Pulse bruchid</name>
    <dbReference type="NCBI Taxonomy" id="64391"/>
    <lineage>
        <taxon>Eukaryota</taxon>
        <taxon>Metazoa</taxon>
        <taxon>Ecdysozoa</taxon>
        <taxon>Arthropoda</taxon>
        <taxon>Hexapoda</taxon>
        <taxon>Insecta</taxon>
        <taxon>Pterygota</taxon>
        <taxon>Neoptera</taxon>
        <taxon>Endopterygota</taxon>
        <taxon>Coleoptera</taxon>
        <taxon>Polyphaga</taxon>
        <taxon>Cucujiformia</taxon>
        <taxon>Chrysomeloidea</taxon>
        <taxon>Chrysomelidae</taxon>
        <taxon>Bruchinae</taxon>
        <taxon>Bruchini</taxon>
        <taxon>Callosobruchus</taxon>
    </lineage>
</organism>
<dbReference type="Proteomes" id="UP000410492">
    <property type="component" value="Unassembled WGS sequence"/>
</dbReference>
<dbReference type="OrthoDB" id="160374at2759"/>